<dbReference type="NCBIfam" id="TIGR00730">
    <property type="entry name" value="Rossman fold protein, TIGR00730 family"/>
    <property type="match status" value="1"/>
</dbReference>
<organism evidence="4 5">
    <name type="scientific">Microvirga lotononidis</name>
    <dbReference type="NCBI Taxonomy" id="864069"/>
    <lineage>
        <taxon>Bacteria</taxon>
        <taxon>Pseudomonadati</taxon>
        <taxon>Pseudomonadota</taxon>
        <taxon>Alphaproteobacteria</taxon>
        <taxon>Hyphomicrobiales</taxon>
        <taxon>Methylobacteriaceae</taxon>
        <taxon>Microvirga</taxon>
    </lineage>
</organism>
<dbReference type="EC" id="3.2.2.n1" evidence="3"/>
<dbReference type="GO" id="GO:0008714">
    <property type="term" value="F:AMP nucleosidase activity"/>
    <property type="evidence" value="ECO:0007669"/>
    <property type="project" value="UniProtKB-EC"/>
</dbReference>
<dbReference type="InterPro" id="IPR031100">
    <property type="entry name" value="LOG_fam"/>
</dbReference>
<dbReference type="eggNOG" id="COG1611">
    <property type="taxonomic scope" value="Bacteria"/>
</dbReference>
<dbReference type="GO" id="GO:0005829">
    <property type="term" value="C:cytosol"/>
    <property type="evidence" value="ECO:0007669"/>
    <property type="project" value="TreeGrafter"/>
</dbReference>
<protein>
    <recommendedName>
        <fullName evidence="3">Cytokinin riboside 5'-monophosphate phosphoribohydrolase</fullName>
        <ecNumber evidence="3">3.2.2.n1</ecNumber>
    </recommendedName>
</protein>
<dbReference type="EMBL" id="JH660637">
    <property type="protein sequence ID" value="EIM30437.1"/>
    <property type="molecule type" value="Genomic_DNA"/>
</dbReference>
<evidence type="ECO:0000256" key="1">
    <source>
        <dbReference type="ARBA" id="ARBA00000274"/>
    </source>
</evidence>
<evidence type="ECO:0000313" key="5">
    <source>
        <dbReference type="Proteomes" id="UP000003947"/>
    </source>
</evidence>
<evidence type="ECO:0000256" key="3">
    <source>
        <dbReference type="RuleBase" id="RU363015"/>
    </source>
</evidence>
<evidence type="ECO:0000313" key="4">
    <source>
        <dbReference type="EMBL" id="EIM30437.1"/>
    </source>
</evidence>
<accession>I4Z2J5</accession>
<comment type="catalytic activity">
    <reaction evidence="1">
        <text>AMP + H2O = D-ribose 5-phosphate + adenine</text>
        <dbReference type="Rhea" id="RHEA:20129"/>
        <dbReference type="ChEBI" id="CHEBI:15377"/>
        <dbReference type="ChEBI" id="CHEBI:16708"/>
        <dbReference type="ChEBI" id="CHEBI:78346"/>
        <dbReference type="ChEBI" id="CHEBI:456215"/>
        <dbReference type="EC" id="3.2.2.4"/>
    </reaction>
</comment>
<dbReference type="Pfam" id="PF03641">
    <property type="entry name" value="Lysine_decarbox"/>
    <property type="match status" value="1"/>
</dbReference>
<dbReference type="PATRIC" id="fig|864069.3.peg.760"/>
<dbReference type="PANTHER" id="PTHR31223">
    <property type="entry name" value="LOG FAMILY PROTEIN YJL055W"/>
    <property type="match status" value="1"/>
</dbReference>
<dbReference type="PANTHER" id="PTHR31223:SF70">
    <property type="entry name" value="LOG FAMILY PROTEIN YJL055W"/>
    <property type="match status" value="1"/>
</dbReference>
<dbReference type="STRING" id="864069.MicloDRAFT_00006850"/>
<name>I4Z2J5_9HYPH</name>
<dbReference type="InterPro" id="IPR005269">
    <property type="entry name" value="LOG"/>
</dbReference>
<dbReference type="Gene3D" id="3.40.50.450">
    <property type="match status" value="1"/>
</dbReference>
<dbReference type="AlphaFoldDB" id="I4Z2J5"/>
<keyword evidence="3" id="KW-0203">Cytokinin biosynthesis</keyword>
<dbReference type="GO" id="GO:0009691">
    <property type="term" value="P:cytokinin biosynthetic process"/>
    <property type="evidence" value="ECO:0007669"/>
    <property type="project" value="UniProtKB-UniRule"/>
</dbReference>
<dbReference type="HOGENOM" id="CLU_058336_4_0_5"/>
<proteinExistence type="inferred from homology"/>
<reference evidence="4 5" key="1">
    <citation type="submission" date="2012-02" db="EMBL/GenBank/DDBJ databases">
        <title>Improved High-Quality Draft sequence of Microvirga sp. WSM3557.</title>
        <authorList>
            <consortium name="US DOE Joint Genome Institute"/>
            <person name="Lucas S."/>
            <person name="Han J."/>
            <person name="Lapidus A."/>
            <person name="Cheng J.-F."/>
            <person name="Goodwin L."/>
            <person name="Pitluck S."/>
            <person name="Peters L."/>
            <person name="Zhang X."/>
            <person name="Detter J.C."/>
            <person name="Han C."/>
            <person name="Tapia R."/>
            <person name="Land M."/>
            <person name="Hauser L."/>
            <person name="Kyrpides N."/>
            <person name="Ivanova N."/>
            <person name="Pagani I."/>
            <person name="Brau L."/>
            <person name="Yates R."/>
            <person name="O'Hara G."/>
            <person name="Rui T."/>
            <person name="Howieson J."/>
            <person name="Reeve W."/>
            <person name="Woyke T."/>
        </authorList>
    </citation>
    <scope>NUCLEOTIDE SEQUENCE [LARGE SCALE GENOMIC DNA]</scope>
    <source>
        <strain evidence="4 5">WSM3557</strain>
    </source>
</reference>
<dbReference type="Proteomes" id="UP000003947">
    <property type="component" value="Unassembled WGS sequence"/>
</dbReference>
<sequence>MRHDSAREAPRLSRIDMSSIRPIKSICVYCGSGFGDDPVFAENAAVLGRSMAEQGINLVYGGGNVGLMGTVAQSVLDHGGYVTGIIPDFLKSREKLLDDVQETIVVPDMHTRKRLMFEKADAFVALPGGIGTLEELVEQMTWSQLGQHTKPILMLSTKGFWKPLLTLIAHMREQGFIRPGLELNYLVAERVEEVIPMLENAARRVGVVSNEDVIESRF</sequence>
<gene>
    <name evidence="4" type="ORF">MicloDRAFT_00006850</name>
</gene>
<dbReference type="SUPFAM" id="SSF102405">
    <property type="entry name" value="MCP/YpsA-like"/>
    <property type="match status" value="1"/>
</dbReference>
<keyword evidence="5" id="KW-1185">Reference proteome</keyword>
<evidence type="ECO:0000256" key="2">
    <source>
        <dbReference type="ARBA" id="ARBA00006763"/>
    </source>
</evidence>
<keyword evidence="3" id="KW-0378">Hydrolase</keyword>
<comment type="similarity">
    <text evidence="2 3">Belongs to the LOG family.</text>
</comment>